<feature type="compositionally biased region" description="Low complexity" evidence="6">
    <location>
        <begin position="24"/>
        <end position="43"/>
    </location>
</feature>
<dbReference type="eggNOG" id="COG3190">
    <property type="taxonomic scope" value="Bacteria"/>
</dbReference>
<dbReference type="EMBL" id="CP000113">
    <property type="protein sequence ID" value="ABF87333.1"/>
    <property type="molecule type" value="Genomic_DNA"/>
</dbReference>
<evidence type="ECO:0000256" key="5">
    <source>
        <dbReference type="ARBA" id="ARBA00023136"/>
    </source>
</evidence>
<feature type="compositionally biased region" description="Low complexity" evidence="6">
    <location>
        <begin position="103"/>
        <end position="114"/>
    </location>
</feature>
<evidence type="ECO:0000256" key="7">
    <source>
        <dbReference type="SAM" id="Phobius"/>
    </source>
</evidence>
<feature type="transmembrane region" description="Helical" evidence="7">
    <location>
        <begin position="59"/>
        <end position="79"/>
    </location>
</feature>
<accession>Q1D9K7</accession>
<proteinExistence type="predicted"/>
<dbReference type="InterPro" id="IPR022781">
    <property type="entry name" value="Flagellar_biosynth_FliO"/>
</dbReference>
<evidence type="ECO:0008006" key="10">
    <source>
        <dbReference type="Google" id="ProtNLM"/>
    </source>
</evidence>
<keyword evidence="3 7" id="KW-0812">Transmembrane</keyword>
<protein>
    <recommendedName>
        <fullName evidence="10">Flagellar biosynthesis protein FliO</fullName>
    </recommendedName>
</protein>
<feature type="compositionally biased region" description="Low complexity" evidence="6">
    <location>
        <begin position="1"/>
        <end position="15"/>
    </location>
</feature>
<dbReference type="STRING" id="246197.MXAN_2446"/>
<dbReference type="EnsemblBacteria" id="ABF87333">
    <property type="protein sequence ID" value="ABF87333"/>
    <property type="gene ID" value="MXAN_2446"/>
</dbReference>
<dbReference type="Pfam" id="PF04347">
    <property type="entry name" value="FliO"/>
    <property type="match status" value="1"/>
</dbReference>
<keyword evidence="9" id="KW-1185">Reference proteome</keyword>
<evidence type="ECO:0000313" key="9">
    <source>
        <dbReference type="Proteomes" id="UP000002402"/>
    </source>
</evidence>
<dbReference type="Proteomes" id="UP000002402">
    <property type="component" value="Chromosome"/>
</dbReference>
<sequence length="287" mass="29703">MSWWSWKASSACASSPWRAESQSGQGRRAGAAGRAWARGGPPADALASRPAMAVLRPPLMRLLLGAALVFAPPAAMAQAPSTSAPTVKPVVPPAESAPPPAPAVASPATPAPAAEKADPKADVELLEADRALDAELSARESAKSARSGAGGDTLSESEETDSLGWTLVRTLLVLGVVVASIYLTLNVGLRKLMGLQGTAAGRQPLVSVVERLPLDQRRSLFVVKAADEYLLLGGGEGGLQLLSKLDVEAVERIRAQRPQTNAVPLSPFLQKLLSRRSGGPPSQPPGS</sequence>
<evidence type="ECO:0000256" key="1">
    <source>
        <dbReference type="ARBA" id="ARBA00004236"/>
    </source>
</evidence>
<gene>
    <name evidence="8" type="ordered locus">MXAN_2446</name>
</gene>
<feature type="region of interest" description="Disordered" evidence="6">
    <location>
        <begin position="79"/>
        <end position="119"/>
    </location>
</feature>
<evidence type="ECO:0000256" key="3">
    <source>
        <dbReference type="ARBA" id="ARBA00022692"/>
    </source>
</evidence>
<feature type="transmembrane region" description="Helical" evidence="7">
    <location>
        <begin position="163"/>
        <end position="185"/>
    </location>
</feature>
<evidence type="ECO:0000256" key="6">
    <source>
        <dbReference type="SAM" id="MobiDB-lite"/>
    </source>
</evidence>
<keyword evidence="2" id="KW-1003">Cell membrane</keyword>
<dbReference type="AlphaFoldDB" id="Q1D9K7"/>
<evidence type="ECO:0000313" key="8">
    <source>
        <dbReference type="EMBL" id="ABF87333.1"/>
    </source>
</evidence>
<name>Q1D9K7_MYXXD</name>
<organism evidence="8 9">
    <name type="scientific">Myxococcus xanthus (strain DK1622)</name>
    <dbReference type="NCBI Taxonomy" id="246197"/>
    <lineage>
        <taxon>Bacteria</taxon>
        <taxon>Pseudomonadati</taxon>
        <taxon>Myxococcota</taxon>
        <taxon>Myxococcia</taxon>
        <taxon>Myxococcales</taxon>
        <taxon>Cystobacterineae</taxon>
        <taxon>Myxococcaceae</taxon>
        <taxon>Myxococcus</taxon>
    </lineage>
</organism>
<dbReference type="HOGENOM" id="CLU_100955_0_0_7"/>
<feature type="compositionally biased region" description="Low complexity" evidence="6">
    <location>
        <begin position="79"/>
        <end position="89"/>
    </location>
</feature>
<evidence type="ECO:0000256" key="4">
    <source>
        <dbReference type="ARBA" id="ARBA00022989"/>
    </source>
</evidence>
<feature type="compositionally biased region" description="Pro residues" evidence="6">
    <location>
        <begin position="90"/>
        <end position="102"/>
    </location>
</feature>
<keyword evidence="4 7" id="KW-1133">Transmembrane helix</keyword>
<dbReference type="KEGG" id="mxa:MXAN_2446"/>
<feature type="region of interest" description="Disordered" evidence="6">
    <location>
        <begin position="1"/>
        <end position="46"/>
    </location>
</feature>
<comment type="subcellular location">
    <subcellularLocation>
        <location evidence="1">Cell membrane</location>
    </subcellularLocation>
</comment>
<dbReference type="GO" id="GO:0016020">
    <property type="term" value="C:membrane"/>
    <property type="evidence" value="ECO:0007669"/>
    <property type="project" value="InterPro"/>
</dbReference>
<feature type="region of interest" description="Disordered" evidence="6">
    <location>
        <begin position="137"/>
        <end position="160"/>
    </location>
</feature>
<reference evidence="8 9" key="1">
    <citation type="journal article" date="2006" name="Proc. Natl. Acad. Sci. U.S.A.">
        <title>Evolution of sensory complexity recorded in a myxobacterial genome.</title>
        <authorList>
            <person name="Goldman B.S."/>
            <person name="Nierman W.C."/>
            <person name="Kaiser D."/>
            <person name="Slater S.C."/>
            <person name="Durkin A.S."/>
            <person name="Eisen J.A."/>
            <person name="Ronning C.M."/>
            <person name="Barbazuk W.B."/>
            <person name="Blanchard M."/>
            <person name="Field C."/>
            <person name="Halling C."/>
            <person name="Hinkle G."/>
            <person name="Iartchuk O."/>
            <person name="Kim H.S."/>
            <person name="Mackenzie C."/>
            <person name="Madupu R."/>
            <person name="Miller N."/>
            <person name="Shvartsbeyn A."/>
            <person name="Sullivan S.A."/>
            <person name="Vaudin M."/>
            <person name="Wiegand R."/>
            <person name="Kaplan H.B."/>
        </authorList>
    </citation>
    <scope>NUCLEOTIDE SEQUENCE [LARGE SCALE GENOMIC DNA]</scope>
    <source>
        <strain evidence="9">DK1622</strain>
    </source>
</reference>
<evidence type="ECO:0000256" key="2">
    <source>
        <dbReference type="ARBA" id="ARBA00022475"/>
    </source>
</evidence>
<keyword evidence="5 7" id="KW-0472">Membrane</keyword>
<dbReference type="GO" id="GO:0044781">
    <property type="term" value="P:bacterial-type flagellum organization"/>
    <property type="evidence" value="ECO:0007669"/>
    <property type="project" value="InterPro"/>
</dbReference>